<reference evidence="1 3" key="1">
    <citation type="submission" date="2018-06" db="EMBL/GenBank/DDBJ databases">
        <title>Complete Genome Sequence of the Microcystin-Degrading Bacterium Sphingosinicella microcystinivorans Strain B-9.</title>
        <authorList>
            <person name="Jin H."/>
            <person name="Nishizawa T."/>
            <person name="Guo Y."/>
            <person name="Nishizawa A."/>
            <person name="Park H."/>
            <person name="Kato H."/>
            <person name="Tsuji K."/>
            <person name="Harada K."/>
        </authorList>
    </citation>
    <scope>NUCLEOTIDE SEQUENCE [LARGE SCALE GENOMIC DNA]</scope>
    <source>
        <strain evidence="1 3">B9</strain>
    </source>
</reference>
<evidence type="ECO:0000313" key="3">
    <source>
        <dbReference type="Proteomes" id="UP000275727"/>
    </source>
</evidence>
<keyword evidence="4" id="KW-1185">Reference proteome</keyword>
<reference evidence="2 4" key="2">
    <citation type="submission" date="2018-10" db="EMBL/GenBank/DDBJ databases">
        <title>Genomic Encyclopedia of Type Strains, Phase IV (KMG-IV): sequencing the most valuable type-strain genomes for metagenomic binning, comparative biology and taxonomic classification.</title>
        <authorList>
            <person name="Goeker M."/>
        </authorList>
    </citation>
    <scope>NUCLEOTIDE SEQUENCE [LARGE SCALE GENOMIC DNA]</scope>
    <source>
        <strain evidence="2 4">DSM 19791</strain>
    </source>
</reference>
<dbReference type="Pfam" id="PF01244">
    <property type="entry name" value="Peptidase_M19"/>
    <property type="match status" value="1"/>
</dbReference>
<organism evidence="1 3">
    <name type="scientific">Sphingosinicella microcystinivorans</name>
    <dbReference type="NCBI Taxonomy" id="335406"/>
    <lineage>
        <taxon>Bacteria</taxon>
        <taxon>Pseudomonadati</taxon>
        <taxon>Pseudomonadota</taxon>
        <taxon>Alphaproteobacteria</taxon>
        <taxon>Sphingomonadales</taxon>
        <taxon>Sphingosinicellaceae</taxon>
        <taxon>Sphingosinicella</taxon>
    </lineage>
</organism>
<sequence>MDRRTLEGSQLPDVSRRTMAPLSRGRTILQSAIVWDNHACVPLRRDEVFLPELERFRSAGATIVSLNVGYADQPWISHIEILTWLRHWVVHQEGVRLVSTIADIAACKRDGVLGIVFDVEGMDPVVDRPELIGTFYDLGVRWMLVAYNRANGAGAGCLDDDTGLTARGRAIIDEMERVGMALCVSHTGHRTAREALDYARGPVIFSHSNPHGAFAHPRNIPDDLIVACATKGGVVGLTGFGPFLGVADNLVDELLRHIRYVVDLVGPDHVGLGLDYVFDEAEFAGFVAQNPNLFPADLATSNRIQMVAPEAIGEIADGLARVGLTDDQVRGVLGENWLRVASQVWK</sequence>
<dbReference type="PANTHER" id="PTHR10443:SF12">
    <property type="entry name" value="DIPEPTIDASE"/>
    <property type="match status" value="1"/>
</dbReference>
<dbReference type="RefSeq" id="WP_160119150.1">
    <property type="nucleotide sequence ID" value="NZ_AP018711.1"/>
</dbReference>
<dbReference type="EMBL" id="AP018711">
    <property type="protein sequence ID" value="BBE34192.1"/>
    <property type="molecule type" value="Genomic_DNA"/>
</dbReference>
<dbReference type="AlphaFoldDB" id="A0AAD1D5I4"/>
<dbReference type="PROSITE" id="PS51365">
    <property type="entry name" value="RENAL_DIPEPTIDASE_2"/>
    <property type="match status" value="1"/>
</dbReference>
<gene>
    <name evidence="2" type="ORF">DFR51_0779</name>
    <name evidence="1" type="ORF">SmB9_18500</name>
</gene>
<protein>
    <submittedName>
        <fullName evidence="1">Membrane dipeptidase</fullName>
    </submittedName>
</protein>
<accession>A0AAD1D5I4</accession>
<evidence type="ECO:0000313" key="1">
    <source>
        <dbReference type="EMBL" id="BBE34192.1"/>
    </source>
</evidence>
<dbReference type="PANTHER" id="PTHR10443">
    <property type="entry name" value="MICROSOMAL DIPEPTIDASE"/>
    <property type="match status" value="1"/>
</dbReference>
<dbReference type="InterPro" id="IPR032466">
    <property type="entry name" value="Metal_Hydrolase"/>
</dbReference>
<dbReference type="InterPro" id="IPR008257">
    <property type="entry name" value="Pept_M19"/>
</dbReference>
<evidence type="ECO:0000313" key="4">
    <source>
        <dbReference type="Proteomes" id="UP000276029"/>
    </source>
</evidence>
<dbReference type="Proteomes" id="UP000275727">
    <property type="component" value="Chromosome"/>
</dbReference>
<name>A0AAD1D5I4_SPHMI</name>
<dbReference type="SUPFAM" id="SSF51556">
    <property type="entry name" value="Metallo-dependent hydrolases"/>
    <property type="match status" value="1"/>
</dbReference>
<proteinExistence type="predicted"/>
<dbReference type="KEGG" id="smic:SmB9_18500"/>
<dbReference type="Gene3D" id="3.20.20.140">
    <property type="entry name" value="Metal-dependent hydrolases"/>
    <property type="match status" value="1"/>
</dbReference>
<dbReference type="Proteomes" id="UP000276029">
    <property type="component" value="Unassembled WGS sequence"/>
</dbReference>
<dbReference type="GO" id="GO:0006508">
    <property type="term" value="P:proteolysis"/>
    <property type="evidence" value="ECO:0007669"/>
    <property type="project" value="InterPro"/>
</dbReference>
<dbReference type="EMBL" id="RBWX01000007">
    <property type="protein sequence ID" value="RKS91223.1"/>
    <property type="molecule type" value="Genomic_DNA"/>
</dbReference>
<evidence type="ECO:0000313" key="2">
    <source>
        <dbReference type="EMBL" id="RKS91223.1"/>
    </source>
</evidence>
<dbReference type="GO" id="GO:0070573">
    <property type="term" value="F:metallodipeptidase activity"/>
    <property type="evidence" value="ECO:0007669"/>
    <property type="project" value="InterPro"/>
</dbReference>